<dbReference type="RefSeq" id="WP_377430590.1">
    <property type="nucleotide sequence ID" value="NZ_JBHSPR010000053.1"/>
</dbReference>
<evidence type="ECO:0000313" key="2">
    <source>
        <dbReference type="Proteomes" id="UP001596203"/>
    </source>
</evidence>
<reference evidence="2" key="1">
    <citation type="journal article" date="2019" name="Int. J. Syst. Evol. Microbiol.">
        <title>The Global Catalogue of Microorganisms (GCM) 10K type strain sequencing project: providing services to taxonomists for standard genome sequencing and annotation.</title>
        <authorList>
            <consortium name="The Broad Institute Genomics Platform"/>
            <consortium name="The Broad Institute Genome Sequencing Center for Infectious Disease"/>
            <person name="Wu L."/>
            <person name="Ma J."/>
        </authorList>
    </citation>
    <scope>NUCLEOTIDE SEQUENCE [LARGE SCALE GENOMIC DNA]</scope>
    <source>
        <strain evidence="2">ZS-35-S2</strain>
    </source>
</reference>
<gene>
    <name evidence="1" type="ORF">ACFP2T_37520</name>
</gene>
<proteinExistence type="predicted"/>
<organism evidence="1 2">
    <name type="scientific">Plantactinospora solaniradicis</name>
    <dbReference type="NCBI Taxonomy" id="1723736"/>
    <lineage>
        <taxon>Bacteria</taxon>
        <taxon>Bacillati</taxon>
        <taxon>Actinomycetota</taxon>
        <taxon>Actinomycetes</taxon>
        <taxon>Micromonosporales</taxon>
        <taxon>Micromonosporaceae</taxon>
        <taxon>Plantactinospora</taxon>
    </lineage>
</organism>
<evidence type="ECO:0008006" key="3">
    <source>
        <dbReference type="Google" id="ProtNLM"/>
    </source>
</evidence>
<dbReference type="EMBL" id="JBHSPR010000053">
    <property type="protein sequence ID" value="MFC6021849.1"/>
    <property type="molecule type" value="Genomic_DNA"/>
</dbReference>
<accession>A0ABW1KLG9</accession>
<keyword evidence="2" id="KW-1185">Reference proteome</keyword>
<comment type="caution">
    <text evidence="1">The sequence shown here is derived from an EMBL/GenBank/DDBJ whole genome shotgun (WGS) entry which is preliminary data.</text>
</comment>
<sequence>MLLAVGLAVASLLACSPRPDRPKPITHDKSLPTCDALAPVLTSLGMSRPEVQPPSRSNLAPTEINCPFALPEPITAPGIASATVIAVRPDTDPYEGVPLQKWGETFVSSYECEGLKRPAPSVPQGTFCYEPNSVHSGSATLVGFPQNSYIRVRVQWWDPDATDVGLRTTAEQKTDDLAQRLIAML</sequence>
<name>A0ABW1KLG9_9ACTN</name>
<protein>
    <recommendedName>
        <fullName evidence="3">DUF3558 domain-containing protein</fullName>
    </recommendedName>
</protein>
<dbReference type="Proteomes" id="UP001596203">
    <property type="component" value="Unassembled WGS sequence"/>
</dbReference>
<evidence type="ECO:0000313" key="1">
    <source>
        <dbReference type="EMBL" id="MFC6021849.1"/>
    </source>
</evidence>